<evidence type="ECO:0000256" key="7">
    <source>
        <dbReference type="ARBA" id="ARBA00023136"/>
    </source>
</evidence>
<feature type="transmembrane region" description="Helical" evidence="9">
    <location>
        <begin position="358"/>
        <end position="376"/>
    </location>
</feature>
<feature type="transmembrane region" description="Helical" evidence="9">
    <location>
        <begin position="232"/>
        <end position="254"/>
    </location>
</feature>
<feature type="domain" description="Amino acid transporter transmembrane" evidence="10">
    <location>
        <begin position="41"/>
        <end position="153"/>
    </location>
</feature>
<dbReference type="PANTHER" id="PTHR22950">
    <property type="entry name" value="AMINO ACID TRANSPORTER"/>
    <property type="match status" value="1"/>
</dbReference>
<dbReference type="EMBL" id="CAACVS010000487">
    <property type="protein sequence ID" value="VEU42835.1"/>
    <property type="molecule type" value="Genomic_DNA"/>
</dbReference>
<dbReference type="PANTHER" id="PTHR22950:SF458">
    <property type="entry name" value="SODIUM-COUPLED NEUTRAL AMINO ACID TRANSPORTER 11-RELATED"/>
    <property type="match status" value="1"/>
</dbReference>
<feature type="compositionally biased region" description="Polar residues" evidence="8">
    <location>
        <begin position="455"/>
        <end position="471"/>
    </location>
</feature>
<reference evidence="11 12" key="1">
    <citation type="submission" date="2019-01" db="EMBL/GenBank/DDBJ databases">
        <authorList>
            <person name="Ferrante I. M."/>
        </authorList>
    </citation>
    <scope>NUCLEOTIDE SEQUENCE [LARGE SCALE GENOMIC DNA]</scope>
    <source>
        <strain evidence="11 12">B856</strain>
    </source>
</reference>
<evidence type="ECO:0000256" key="3">
    <source>
        <dbReference type="ARBA" id="ARBA00022448"/>
    </source>
</evidence>
<dbReference type="Pfam" id="PF01490">
    <property type="entry name" value="Aa_trans"/>
    <property type="match status" value="2"/>
</dbReference>
<organism evidence="11 12">
    <name type="scientific">Pseudo-nitzschia multistriata</name>
    <dbReference type="NCBI Taxonomy" id="183589"/>
    <lineage>
        <taxon>Eukaryota</taxon>
        <taxon>Sar</taxon>
        <taxon>Stramenopiles</taxon>
        <taxon>Ochrophyta</taxon>
        <taxon>Bacillariophyta</taxon>
        <taxon>Bacillariophyceae</taxon>
        <taxon>Bacillariophycidae</taxon>
        <taxon>Bacillariales</taxon>
        <taxon>Bacillariaceae</taxon>
        <taxon>Pseudo-nitzschia</taxon>
    </lineage>
</organism>
<evidence type="ECO:0000256" key="9">
    <source>
        <dbReference type="SAM" id="Phobius"/>
    </source>
</evidence>
<evidence type="ECO:0000256" key="1">
    <source>
        <dbReference type="ARBA" id="ARBA00004141"/>
    </source>
</evidence>
<name>A0A448ZLF2_9STRA</name>
<evidence type="ECO:0000256" key="6">
    <source>
        <dbReference type="ARBA" id="ARBA00022989"/>
    </source>
</evidence>
<keyword evidence="6 9" id="KW-1133">Transmembrane helix</keyword>
<dbReference type="GO" id="GO:0016020">
    <property type="term" value="C:membrane"/>
    <property type="evidence" value="ECO:0007669"/>
    <property type="project" value="UniProtKB-SubCell"/>
</dbReference>
<dbReference type="InterPro" id="IPR013057">
    <property type="entry name" value="AA_transpt_TM"/>
</dbReference>
<sequence length="570" mass="61521">MEETISASPEQEIPLARSAPEPEPVQNGHETSEEPGPENDHGSSVPDAIFNFTNSIVGAGCIGLGGAIALSGGLISIALVIFFAVLTKLSLDLLIRLSVESTSASDGSVANASYEDLAERGMGYWKGRVPVMVCKLSYSFGCLVAYVIVIKDNCGPALLSLIYGEGNDNGPGADTDADSVSVSFTYSGGEDSQNDNSEWFHRFLEDYSFVTWAVSLALILPLCLLRDMTPLAFGSLISVVSMVTIVGIVIYIYFACPEVRQEPTGGFYENWLEIRPGVLSNLGTFIFTFVSQHTVHLVFSSLKPSLRTVAKWKVVSSLSILAAATVSLLVGVFVYITFWQNTKSDIFQIYPHGWMIDTAKLLLCVTMVFTFPLPFFTCRELLILTVVHPLCGIHRKRSSEEESRGNDAGRVGTDAECPEVHEDENDSMSGLQRPLLSEEPASTDNLSVDDDTMNALPSENSEPRSTPSIATPQKWLLPDDDRQLVLSGHVFLTTQIWLVVTGLAIAAPSLGDILDLVGCASGTLIAFVIPGLLSFSVEGYTHLGMLIFTVGGAVGTVGTYYSIKQLVNDL</sequence>
<feature type="transmembrane region" description="Helical" evidence="9">
    <location>
        <begin position="314"/>
        <end position="338"/>
    </location>
</feature>
<evidence type="ECO:0000256" key="2">
    <source>
        <dbReference type="ARBA" id="ARBA00008066"/>
    </source>
</evidence>
<keyword evidence="3" id="KW-0813">Transport</keyword>
<feature type="compositionally biased region" description="Basic and acidic residues" evidence="8">
    <location>
        <begin position="398"/>
        <end position="407"/>
    </location>
</feature>
<keyword evidence="12" id="KW-1185">Reference proteome</keyword>
<evidence type="ECO:0000259" key="10">
    <source>
        <dbReference type="Pfam" id="PF01490"/>
    </source>
</evidence>
<keyword evidence="4 9" id="KW-0812">Transmembrane</keyword>
<feature type="transmembrane region" description="Helical" evidence="9">
    <location>
        <begin position="545"/>
        <end position="563"/>
    </location>
</feature>
<comment type="subcellular location">
    <subcellularLocation>
        <location evidence="1">Membrane</location>
        <topology evidence="1">Multi-pass membrane protein</topology>
    </subcellularLocation>
</comment>
<evidence type="ECO:0000256" key="4">
    <source>
        <dbReference type="ARBA" id="ARBA00022692"/>
    </source>
</evidence>
<dbReference type="AlphaFoldDB" id="A0A448ZLF2"/>
<proteinExistence type="inferred from homology"/>
<dbReference type="GO" id="GO:0015179">
    <property type="term" value="F:L-amino acid transmembrane transporter activity"/>
    <property type="evidence" value="ECO:0007669"/>
    <property type="project" value="TreeGrafter"/>
</dbReference>
<feature type="transmembrane region" description="Helical" evidence="9">
    <location>
        <begin position="56"/>
        <end position="86"/>
    </location>
</feature>
<gene>
    <name evidence="11" type="ORF">PSNMU_V1.4_AUG-EV-PASAV3_0098220</name>
</gene>
<accession>A0A448ZLF2</accession>
<feature type="transmembrane region" description="Helical" evidence="9">
    <location>
        <begin position="207"/>
        <end position="225"/>
    </location>
</feature>
<feature type="transmembrane region" description="Helical" evidence="9">
    <location>
        <begin position="129"/>
        <end position="150"/>
    </location>
</feature>
<feature type="region of interest" description="Disordered" evidence="8">
    <location>
        <begin position="397"/>
        <end position="473"/>
    </location>
</feature>
<keyword evidence="7 9" id="KW-0472">Membrane</keyword>
<comment type="similarity">
    <text evidence="2">Belongs to the amino acid/polyamine transporter 2 family.</text>
</comment>
<feature type="domain" description="Amino acid transporter transmembrane" evidence="10">
    <location>
        <begin position="181"/>
        <end position="537"/>
    </location>
</feature>
<evidence type="ECO:0000313" key="11">
    <source>
        <dbReference type="EMBL" id="VEU42835.1"/>
    </source>
</evidence>
<dbReference type="Proteomes" id="UP000291116">
    <property type="component" value="Unassembled WGS sequence"/>
</dbReference>
<dbReference type="OrthoDB" id="28208at2759"/>
<feature type="transmembrane region" description="Helical" evidence="9">
    <location>
        <begin position="484"/>
        <end position="507"/>
    </location>
</feature>
<evidence type="ECO:0000313" key="12">
    <source>
        <dbReference type="Proteomes" id="UP000291116"/>
    </source>
</evidence>
<evidence type="ECO:0000256" key="5">
    <source>
        <dbReference type="ARBA" id="ARBA00022970"/>
    </source>
</evidence>
<feature type="transmembrane region" description="Helical" evidence="9">
    <location>
        <begin position="282"/>
        <end position="302"/>
    </location>
</feature>
<keyword evidence="5" id="KW-0029">Amino-acid transport</keyword>
<evidence type="ECO:0000256" key="8">
    <source>
        <dbReference type="SAM" id="MobiDB-lite"/>
    </source>
</evidence>
<feature type="region of interest" description="Disordered" evidence="8">
    <location>
        <begin position="1"/>
        <end position="44"/>
    </location>
</feature>
<feature type="transmembrane region" description="Helical" evidence="9">
    <location>
        <begin position="513"/>
        <end position="533"/>
    </location>
</feature>
<protein>
    <recommendedName>
        <fullName evidence="10">Amino acid transporter transmembrane domain-containing protein</fullName>
    </recommendedName>
</protein>